<dbReference type="Proteomes" id="UP000694918">
    <property type="component" value="Unplaced"/>
</dbReference>
<dbReference type="KEGG" id="peu:105137580"/>
<dbReference type="GO" id="GO:0051537">
    <property type="term" value="F:2 iron, 2 sulfur cluster binding"/>
    <property type="evidence" value="ECO:0007669"/>
    <property type="project" value="UniProtKB-KW"/>
</dbReference>
<comment type="cofactor">
    <cofactor evidence="5">
        <name>[2Fe-2S] cluster</name>
        <dbReference type="ChEBI" id="CHEBI:190135"/>
    </cofactor>
</comment>
<sequence>MMEKKCPYHKTTCHAHNHLTSTHVTGACVLHQITTTFQTPRINFTASPLSLTNQELEPENSQETLWEIKATRLLIMSMTVASTSTASASFRFSKSRTGGVKPNIAAVRPRSLVVVRAEAQSINPEIRKNEEKVVDSVVVAELSKPLTAYCRCWRSGTFPLCDGSHVKHNKANGDNVGPLLLKKQKE</sequence>
<dbReference type="AlphaFoldDB" id="A0AAJ6V4H9"/>
<evidence type="ECO:0000256" key="2">
    <source>
        <dbReference type="ARBA" id="ARBA00022723"/>
    </source>
</evidence>
<gene>
    <name evidence="8" type="primary">LOC105137580</name>
</gene>
<evidence type="ECO:0000259" key="6">
    <source>
        <dbReference type="SMART" id="SM00704"/>
    </source>
</evidence>
<dbReference type="Gene3D" id="3.40.5.90">
    <property type="entry name" value="CDGSH iron-sulfur domain, mitoNEET-type"/>
    <property type="match status" value="1"/>
</dbReference>
<keyword evidence="4" id="KW-0411">Iron-sulfur</keyword>
<dbReference type="Pfam" id="PF09360">
    <property type="entry name" value="zf-CDGSH"/>
    <property type="match status" value="1"/>
</dbReference>
<dbReference type="InterPro" id="IPR042216">
    <property type="entry name" value="MitoNEET_CISD"/>
</dbReference>
<evidence type="ECO:0000256" key="4">
    <source>
        <dbReference type="ARBA" id="ARBA00023014"/>
    </source>
</evidence>
<keyword evidence="2" id="KW-0479">Metal-binding</keyword>
<dbReference type="InterPro" id="IPR045131">
    <property type="entry name" value="CISD1/2"/>
</dbReference>
<dbReference type="FunFam" id="3.40.5.90:FF:000001">
    <property type="entry name" value="CDGSH iron-sulfur domain-containing protein 1"/>
    <property type="match status" value="1"/>
</dbReference>
<keyword evidence="3" id="KW-0408">Iron</keyword>
<dbReference type="GO" id="GO:0046872">
    <property type="term" value="F:metal ion binding"/>
    <property type="evidence" value="ECO:0007669"/>
    <property type="project" value="UniProtKB-KW"/>
</dbReference>
<dbReference type="PANTHER" id="PTHR13680:SF5">
    <property type="entry name" value="CDGSH IRON-SULFUR DOMAIN-CONTAINING PROTEIN 1"/>
    <property type="match status" value="1"/>
</dbReference>
<evidence type="ECO:0000256" key="3">
    <source>
        <dbReference type="ARBA" id="ARBA00023004"/>
    </source>
</evidence>
<evidence type="ECO:0000256" key="5">
    <source>
        <dbReference type="ARBA" id="ARBA00034078"/>
    </source>
</evidence>
<dbReference type="RefSeq" id="XP_011041673.1">
    <property type="nucleotide sequence ID" value="XM_011043371.1"/>
</dbReference>
<evidence type="ECO:0000313" key="7">
    <source>
        <dbReference type="Proteomes" id="UP000694918"/>
    </source>
</evidence>
<dbReference type="GeneID" id="105137580"/>
<dbReference type="SMART" id="SM00704">
    <property type="entry name" value="ZnF_CDGSH"/>
    <property type="match status" value="1"/>
</dbReference>
<dbReference type="InterPro" id="IPR018967">
    <property type="entry name" value="FeS-contain_CDGSH-typ"/>
</dbReference>
<dbReference type="PROSITE" id="PS51257">
    <property type="entry name" value="PROKAR_LIPOPROTEIN"/>
    <property type="match status" value="1"/>
</dbReference>
<organism evidence="7 8">
    <name type="scientific">Populus euphratica</name>
    <name type="common">Euphrates poplar</name>
    <dbReference type="NCBI Taxonomy" id="75702"/>
    <lineage>
        <taxon>Eukaryota</taxon>
        <taxon>Viridiplantae</taxon>
        <taxon>Streptophyta</taxon>
        <taxon>Embryophyta</taxon>
        <taxon>Tracheophyta</taxon>
        <taxon>Spermatophyta</taxon>
        <taxon>Magnoliopsida</taxon>
        <taxon>eudicotyledons</taxon>
        <taxon>Gunneridae</taxon>
        <taxon>Pentapetalae</taxon>
        <taxon>rosids</taxon>
        <taxon>fabids</taxon>
        <taxon>Malpighiales</taxon>
        <taxon>Salicaceae</taxon>
        <taxon>Saliceae</taxon>
        <taxon>Populus</taxon>
    </lineage>
</organism>
<dbReference type="GO" id="GO:0010506">
    <property type="term" value="P:regulation of autophagy"/>
    <property type="evidence" value="ECO:0007669"/>
    <property type="project" value="InterPro"/>
</dbReference>
<accession>A0AAJ6V4H9</accession>
<keyword evidence="7" id="KW-1185">Reference proteome</keyword>
<reference evidence="8" key="1">
    <citation type="submission" date="2025-08" db="UniProtKB">
        <authorList>
            <consortium name="RefSeq"/>
        </authorList>
    </citation>
    <scope>IDENTIFICATION</scope>
</reference>
<dbReference type="GO" id="GO:0005741">
    <property type="term" value="C:mitochondrial outer membrane"/>
    <property type="evidence" value="ECO:0007669"/>
    <property type="project" value="TreeGrafter"/>
</dbReference>
<proteinExistence type="predicted"/>
<keyword evidence="1" id="KW-0001">2Fe-2S</keyword>
<name>A0AAJ6V4H9_POPEU</name>
<protein>
    <submittedName>
        <fullName evidence="8">Uncharacterized protein LOC105137580</fullName>
    </submittedName>
</protein>
<evidence type="ECO:0000256" key="1">
    <source>
        <dbReference type="ARBA" id="ARBA00022714"/>
    </source>
</evidence>
<evidence type="ECO:0000313" key="8">
    <source>
        <dbReference type="RefSeq" id="XP_011041673.1"/>
    </source>
</evidence>
<feature type="domain" description="Iron-binding zinc finger CDGSH type" evidence="6">
    <location>
        <begin position="132"/>
        <end position="171"/>
    </location>
</feature>
<dbReference type="PANTHER" id="PTHR13680">
    <property type="entry name" value="CDGSH IRON-SULFUR DOMAIN-CONTAINING PROTEIN 1"/>
    <property type="match status" value="1"/>
</dbReference>